<accession>R7QRU7</accession>
<evidence type="ECO:0000313" key="1">
    <source>
        <dbReference type="EMBL" id="CDF40080.1"/>
    </source>
</evidence>
<organism evidence="1 2">
    <name type="scientific">Chondrus crispus</name>
    <name type="common">Carrageen Irish moss</name>
    <name type="synonym">Polymorpha crispa</name>
    <dbReference type="NCBI Taxonomy" id="2769"/>
    <lineage>
        <taxon>Eukaryota</taxon>
        <taxon>Rhodophyta</taxon>
        <taxon>Florideophyceae</taxon>
        <taxon>Rhodymeniophycidae</taxon>
        <taxon>Gigartinales</taxon>
        <taxon>Gigartinaceae</taxon>
        <taxon>Chondrus</taxon>
    </lineage>
</organism>
<gene>
    <name evidence="1" type="ORF">CHC_T00000653001</name>
</gene>
<evidence type="ECO:0000313" key="2">
    <source>
        <dbReference type="Proteomes" id="UP000012073"/>
    </source>
</evidence>
<dbReference type="GeneID" id="17318090"/>
<proteinExistence type="predicted"/>
<keyword evidence="2" id="KW-1185">Reference proteome</keyword>
<dbReference type="Gramene" id="CDF40080">
    <property type="protein sequence ID" value="CDF40080"/>
    <property type="gene ID" value="CHC_T00000653001"/>
</dbReference>
<dbReference type="EMBL" id="HG002125">
    <property type="protein sequence ID" value="CDF40080.1"/>
    <property type="molecule type" value="Genomic_DNA"/>
</dbReference>
<dbReference type="KEGG" id="ccp:CHC_T00000653001"/>
<dbReference type="Proteomes" id="UP000012073">
    <property type="component" value="Unassembled WGS sequence"/>
</dbReference>
<protein>
    <submittedName>
        <fullName evidence="1">Uncharacterized protein</fullName>
    </submittedName>
</protein>
<reference evidence="2" key="1">
    <citation type="journal article" date="2013" name="Proc. Natl. Acad. Sci. U.S.A.">
        <title>Genome structure and metabolic features in the red seaweed Chondrus crispus shed light on evolution of the Archaeplastida.</title>
        <authorList>
            <person name="Collen J."/>
            <person name="Porcel B."/>
            <person name="Carre W."/>
            <person name="Ball S.G."/>
            <person name="Chaparro C."/>
            <person name="Tonon T."/>
            <person name="Barbeyron T."/>
            <person name="Michel G."/>
            <person name="Noel B."/>
            <person name="Valentin K."/>
            <person name="Elias M."/>
            <person name="Artiguenave F."/>
            <person name="Arun A."/>
            <person name="Aury J.M."/>
            <person name="Barbosa-Neto J.F."/>
            <person name="Bothwell J.H."/>
            <person name="Bouget F.Y."/>
            <person name="Brillet L."/>
            <person name="Cabello-Hurtado F."/>
            <person name="Capella-Gutierrez S."/>
            <person name="Charrier B."/>
            <person name="Cladiere L."/>
            <person name="Cock J.M."/>
            <person name="Coelho S.M."/>
            <person name="Colleoni C."/>
            <person name="Czjzek M."/>
            <person name="Da Silva C."/>
            <person name="Delage L."/>
            <person name="Denoeud F."/>
            <person name="Deschamps P."/>
            <person name="Dittami S.M."/>
            <person name="Gabaldon T."/>
            <person name="Gachon C.M."/>
            <person name="Groisillier A."/>
            <person name="Herve C."/>
            <person name="Jabbari K."/>
            <person name="Katinka M."/>
            <person name="Kloareg B."/>
            <person name="Kowalczyk N."/>
            <person name="Labadie K."/>
            <person name="Leblanc C."/>
            <person name="Lopez P.J."/>
            <person name="McLachlan D.H."/>
            <person name="Meslet-Cladiere L."/>
            <person name="Moustafa A."/>
            <person name="Nehr Z."/>
            <person name="Nyvall Collen P."/>
            <person name="Panaud O."/>
            <person name="Partensky F."/>
            <person name="Poulain J."/>
            <person name="Rensing S.A."/>
            <person name="Rousvoal S."/>
            <person name="Samson G."/>
            <person name="Symeonidi A."/>
            <person name="Weissenbach J."/>
            <person name="Zambounis A."/>
            <person name="Wincker P."/>
            <person name="Boyen C."/>
        </authorList>
    </citation>
    <scope>NUCLEOTIDE SEQUENCE [LARGE SCALE GENOMIC DNA]</scope>
    <source>
        <strain evidence="2">cv. Stackhouse</strain>
    </source>
</reference>
<dbReference type="AlphaFoldDB" id="R7QRU7"/>
<name>R7QRU7_CHOCR</name>
<sequence length="172" mass="19429">MSMYCISSQWYASSSYLNLQREQAPARQAPARPPCVAPVLPHSPRLRVGAPSCRRRQCPAQQRHRLLERLDKYVHLLPRVINVQARPRRRRDAQFAMQRLRAVVPGAHGDALQVEHSRQVAAVHAVDVERAQGCARAARPVHAHLLQRCQPLVQVLGKLRLVCVHALHAEPL</sequence>
<dbReference type="RefSeq" id="XP_005710374.1">
    <property type="nucleotide sequence ID" value="XM_005710317.1"/>
</dbReference>